<evidence type="ECO:0000313" key="1">
    <source>
        <dbReference type="EMBL" id="KAF5312028.1"/>
    </source>
</evidence>
<dbReference type="InterPro" id="IPR036047">
    <property type="entry name" value="F-box-like_dom_sf"/>
</dbReference>
<gene>
    <name evidence="1" type="ORF">D9619_002829</name>
</gene>
<evidence type="ECO:0008006" key="3">
    <source>
        <dbReference type="Google" id="ProtNLM"/>
    </source>
</evidence>
<accession>A0A8H5EU35</accession>
<name>A0A8H5EU35_9AGAR</name>
<dbReference type="OrthoDB" id="3226575at2759"/>
<dbReference type="SUPFAM" id="SSF52047">
    <property type="entry name" value="RNI-like"/>
    <property type="match status" value="1"/>
</dbReference>
<comment type="caution">
    <text evidence="1">The sequence shown here is derived from an EMBL/GenBank/DDBJ whole genome shotgun (WGS) entry which is preliminary data.</text>
</comment>
<proteinExistence type="predicted"/>
<keyword evidence="2" id="KW-1185">Reference proteome</keyword>
<dbReference type="Proteomes" id="UP000567179">
    <property type="component" value="Unassembled WGS sequence"/>
</dbReference>
<organism evidence="1 2">
    <name type="scientific">Psilocybe cf. subviscida</name>
    <dbReference type="NCBI Taxonomy" id="2480587"/>
    <lineage>
        <taxon>Eukaryota</taxon>
        <taxon>Fungi</taxon>
        <taxon>Dikarya</taxon>
        <taxon>Basidiomycota</taxon>
        <taxon>Agaricomycotina</taxon>
        <taxon>Agaricomycetes</taxon>
        <taxon>Agaricomycetidae</taxon>
        <taxon>Agaricales</taxon>
        <taxon>Agaricineae</taxon>
        <taxon>Strophariaceae</taxon>
        <taxon>Psilocybe</taxon>
    </lineage>
</organism>
<dbReference type="AlphaFoldDB" id="A0A8H5EU35"/>
<dbReference type="EMBL" id="JAACJJ010000056">
    <property type="protein sequence ID" value="KAF5312028.1"/>
    <property type="molecule type" value="Genomic_DNA"/>
</dbReference>
<reference evidence="1 2" key="1">
    <citation type="journal article" date="2020" name="ISME J.">
        <title>Uncovering the hidden diversity of litter-decomposition mechanisms in mushroom-forming fungi.</title>
        <authorList>
            <person name="Floudas D."/>
            <person name="Bentzer J."/>
            <person name="Ahren D."/>
            <person name="Johansson T."/>
            <person name="Persson P."/>
            <person name="Tunlid A."/>
        </authorList>
    </citation>
    <scope>NUCLEOTIDE SEQUENCE [LARGE SCALE GENOMIC DNA]</scope>
    <source>
        <strain evidence="1 2">CBS 101986</strain>
    </source>
</reference>
<dbReference type="Gene3D" id="1.20.1280.50">
    <property type="match status" value="1"/>
</dbReference>
<evidence type="ECO:0000313" key="2">
    <source>
        <dbReference type="Proteomes" id="UP000567179"/>
    </source>
</evidence>
<sequence length="719" mass="81743">MERFTFCRRRTNTASFIHPACFEGSYNPSLAPLASFLPGPLPYRSPPHLVAPISLRWLGYPSQKVAFRVEGQPKGATIVSIRVWVHHESWPKAMDSAPIQYHNTPSSSSELVIRTHHRRMNTGPYGHSGETKTFSGPSYTDTLRLRANRMVPMAGFAATTPLPRLKKPPQFETRAASVKYYHHVSKTIQVDLINSFAICVMSPEEIEEYNLATLRRLERVRILEEAQDCLLPARDIHIEQALFIARLDYRTRMYRTFRMHDLPVEIIQNIFRLVCWSAGDPITNVRWRIHISAVCRLWRDSIISDGTIWSAIWFRDTPDFERSFTWLERAGQTPVDIRINDAVDKPWTMEMTRCVVDKLFMKLPTIRILIVVLHDWDPILYILQALSRVAELGIPMIMERLEVHRSGPAYIQMGDGFTPNYYITPIPLFGGASVASFKYITMNGCHIDWSKSILSHLTTLDIRRIPLERAPTVHEFRAILSGSPQVTKLVLDGAGPKWPPAALTAALLKPILMPELRTLILGDFSLTYGAYLLSQIQCPAVVDLTLMNLIGEDYSPLYAIMTGRMPNVLTLTLYGAETRNIHPVARERIVKWLKSMPKIGFMRIKNVTHEFLNLFCWDGEKLVDTMTTAPGPDEKFEHPVCPLLKTLEIHMAPSDMVKNWGIGRRRQGVPITKIYVGSTSQKPLTREDNQVLDEAVDGPVVVMAYPGKPQEEKDLLGES</sequence>
<dbReference type="SUPFAM" id="SSF81383">
    <property type="entry name" value="F-box domain"/>
    <property type="match status" value="1"/>
</dbReference>
<protein>
    <recommendedName>
        <fullName evidence="3">F-box domain-containing protein</fullName>
    </recommendedName>
</protein>